<evidence type="ECO:0000313" key="2">
    <source>
        <dbReference type="Proteomes" id="UP000315289"/>
    </source>
</evidence>
<reference evidence="1 2" key="1">
    <citation type="journal article" date="2019" name="Front. Microbiol.">
        <title>Ammonia Oxidation by the Arctic Terrestrial Thaumarchaeote Candidatus Nitrosocosmicus arcticus Is Stimulated by Increasing Temperatures.</title>
        <authorList>
            <person name="Alves R.J.E."/>
            <person name="Kerou M."/>
            <person name="Zappe A."/>
            <person name="Bittner R."/>
            <person name="Abby S.S."/>
            <person name="Schmidt H.A."/>
            <person name="Pfeifer K."/>
            <person name="Schleper C."/>
        </authorList>
    </citation>
    <scope>NUCLEOTIDE SEQUENCE [LARGE SCALE GENOMIC DNA]</scope>
    <source>
        <strain evidence="1 2">Kfb</strain>
    </source>
</reference>
<gene>
    <name evidence="1" type="ORF">NARC_140014</name>
</gene>
<dbReference type="RefSeq" id="WP_144733308.1">
    <property type="nucleotide sequence ID" value="NZ_ML675589.1"/>
</dbReference>
<dbReference type="Proteomes" id="UP000315289">
    <property type="component" value="Unassembled WGS sequence"/>
</dbReference>
<dbReference type="AlphaFoldDB" id="A0A557SSH7"/>
<dbReference type="EMBL" id="VOAH01000014">
    <property type="protein sequence ID" value="TVP39559.1"/>
    <property type="molecule type" value="Genomic_DNA"/>
</dbReference>
<comment type="caution">
    <text evidence="1">The sequence shown here is derived from an EMBL/GenBank/DDBJ whole genome shotgun (WGS) entry which is preliminary data.</text>
</comment>
<evidence type="ECO:0000313" key="1">
    <source>
        <dbReference type="EMBL" id="TVP39559.1"/>
    </source>
</evidence>
<name>A0A557SSH7_9ARCH</name>
<proteinExistence type="predicted"/>
<keyword evidence="2" id="KW-1185">Reference proteome</keyword>
<sequence>MKEHIFTYIKNDGTITLPEGKEIDSMVKSLIAVYNGLKINKLLGVGEEANKKTWADSVSGILGTTTEIE</sequence>
<organism evidence="1 2">
    <name type="scientific">Candidatus Nitrosocosmicus arcticus</name>
    <dbReference type="NCBI Taxonomy" id="2035267"/>
    <lineage>
        <taxon>Archaea</taxon>
        <taxon>Nitrososphaerota</taxon>
        <taxon>Nitrososphaeria</taxon>
        <taxon>Nitrososphaerales</taxon>
        <taxon>Nitrososphaeraceae</taxon>
        <taxon>Candidatus Nitrosocosmicus</taxon>
    </lineage>
</organism>
<protein>
    <submittedName>
        <fullName evidence="1">Uncharacterized protein</fullName>
    </submittedName>
</protein>
<accession>A0A557SSH7</accession>